<organism evidence="1 2">
    <name type="scientific">Enterococcus pallens ATCC BAA-351</name>
    <dbReference type="NCBI Taxonomy" id="1158607"/>
    <lineage>
        <taxon>Bacteria</taxon>
        <taxon>Bacillati</taxon>
        <taxon>Bacillota</taxon>
        <taxon>Bacilli</taxon>
        <taxon>Lactobacillales</taxon>
        <taxon>Enterococcaceae</taxon>
        <taxon>Enterococcus</taxon>
    </lineage>
</organism>
<accession>R2QLD4</accession>
<proteinExistence type="predicted"/>
<dbReference type="OrthoDB" id="184570at2"/>
<dbReference type="RefSeq" id="WP_010756144.1">
    <property type="nucleotide sequence ID" value="NZ_ASWD01000006.1"/>
</dbReference>
<reference evidence="1 2" key="1">
    <citation type="submission" date="2013-02" db="EMBL/GenBank/DDBJ databases">
        <title>The Genome Sequence of Enterococcus pallens BAA-351.</title>
        <authorList>
            <consortium name="The Broad Institute Genome Sequencing Platform"/>
            <consortium name="The Broad Institute Genome Sequencing Center for Infectious Disease"/>
            <person name="Earl A.M."/>
            <person name="Gilmore M.S."/>
            <person name="Lebreton F."/>
            <person name="Walker B."/>
            <person name="Young S.K."/>
            <person name="Zeng Q."/>
            <person name="Gargeya S."/>
            <person name="Fitzgerald M."/>
            <person name="Haas B."/>
            <person name="Abouelleil A."/>
            <person name="Alvarado L."/>
            <person name="Arachchi H.M."/>
            <person name="Berlin A.M."/>
            <person name="Chapman S.B."/>
            <person name="Dewar J."/>
            <person name="Goldberg J."/>
            <person name="Griggs A."/>
            <person name="Gujja S."/>
            <person name="Hansen M."/>
            <person name="Howarth C."/>
            <person name="Imamovic A."/>
            <person name="Larimer J."/>
            <person name="McCowan C."/>
            <person name="Murphy C."/>
            <person name="Neiman D."/>
            <person name="Pearson M."/>
            <person name="Priest M."/>
            <person name="Roberts A."/>
            <person name="Saif S."/>
            <person name="Shea T."/>
            <person name="Sisk P."/>
            <person name="Sykes S."/>
            <person name="Wortman J."/>
            <person name="Nusbaum C."/>
            <person name="Birren B."/>
        </authorList>
    </citation>
    <scope>NUCLEOTIDE SEQUENCE [LARGE SCALE GENOMIC DNA]</scope>
    <source>
        <strain evidence="1 2">ATCC BAA-351</strain>
    </source>
</reference>
<dbReference type="EMBL" id="AJAQ01000009">
    <property type="protein sequence ID" value="EOH96003.1"/>
    <property type="molecule type" value="Genomic_DNA"/>
</dbReference>
<evidence type="ECO:0000313" key="1">
    <source>
        <dbReference type="EMBL" id="EOH96003.1"/>
    </source>
</evidence>
<dbReference type="Proteomes" id="UP000013782">
    <property type="component" value="Unassembled WGS sequence"/>
</dbReference>
<dbReference type="HOGENOM" id="CLU_266451_0_0_9"/>
<name>R2QLD4_9ENTE</name>
<dbReference type="InterPro" id="IPR041025">
    <property type="entry name" value="HNH_repeat"/>
</dbReference>
<sequence>MATDLNKRKLSNEELIALVKEQAAKLGRAPFKKEFPYGEAVRWRFGTWQAFLQEAGMEPPSRKVEFSDEELIQKVQEQAAELGRAPFRKEFELSHFANRQFGTWRNFIKSAGLELAENPRSRSTITNEELIESIHQETAKLGRVPLSTEFQHGPLARHRFGSWKEFLDQAGLEMSKLKKGVTNEELIALIQKEAAEKGRTPLKKEFQYGGLITTRFGNWGNFLQQAGLEAGTLAMRRKEISNEQLIEIIHEKAKELGRTPYEGEFEYKSLVVGRFGTWGNFLSAAKLEPSKPRWRRIDVTNEELIKLVQEKAAELGRSPKAAGFHYGHLAKSRFGGWKNFLKNAGLTPETTRAYKNAITNEELIQLVQQQAQKLGRTPARTEFEYGNLAKKRFGKWTTFQKSAGLEPIKPGKPGHPIGDVRKITNEQLMEWVREAADELGRTPLMREFKYHGLVAKRFDGWKNFLQLAGLELYKPIHNLTNSELIKLVQQQEIDADQVPTAEEFKYSSTAIHRFGSWEEFLESAGLGQQRYKRSRKMITNNQLIERVQKQAEGLGRAPTVKEFKHVGIAVRRYGSWGNFLQRANLKPQRRGNERKLISNEQLIERVQKQAKELGRAPRRTEFKHIGIVLIRYDSWNSFLENAGLTVVRDKRPLSNEELIQLVQKEAKERGETPLRGEFEYARVAVKRYGNWNNFLKSAGLTKQKPKPYKKDMSNERLIRLVQQRAKELGGTPTLNQFEYSRLAISRYHSWSNFLRNAGLMPRHSKEYKEARKKELIELVRKQARELGKTPTQSEFKYGNKVNGSFGSWRSFLASAGLKPRTTKNPQSNMSNETLMELVQKQAKVFGETPTYDEFEHKRLAIERYGDWKSFLASAGLEYRSSQADGRSKSNERLIELVQKQAEELGKRPTYKEFEYRYLAKKRYGSWKKFLASAGLEYRTSQGYVSGKSNEQLIELVQKQAEELGRTPRGKEFEYTYLVSKRYGSWEKFLTSAGLEYRSSRGYRSGKSNEQLIELVQKQAEELGRTPTNKEFEYSYLVTKRFGGWKNFLASAGLEYQKPQAHRNTKSNEQLIELVQKRAEELGKVPMYKEFEYSYLATKRYGGWKRFLASAGLEYQRPQKYTEGKSNEQLIELVQKQAKELRKVPTFVEFEHSYLASKRYGSWSNFLSAAGLSRKDFSFSSWLSKELRW</sequence>
<protein>
    <submittedName>
        <fullName evidence="1">Uncharacterized protein</fullName>
    </submittedName>
</protein>
<dbReference type="eggNOG" id="COG1403">
    <property type="taxonomic scope" value="Bacteria"/>
</dbReference>
<evidence type="ECO:0000313" key="2">
    <source>
        <dbReference type="Proteomes" id="UP000013782"/>
    </source>
</evidence>
<dbReference type="Pfam" id="PF18780">
    <property type="entry name" value="HNH_repeat"/>
    <property type="match status" value="20"/>
</dbReference>
<dbReference type="AlphaFoldDB" id="R2QLD4"/>
<keyword evidence="2" id="KW-1185">Reference proteome</keyword>
<gene>
    <name evidence="1" type="ORF">UAU_01098</name>
</gene>
<dbReference type="PATRIC" id="fig|1158607.3.peg.1096"/>
<comment type="caution">
    <text evidence="1">The sequence shown here is derived from an EMBL/GenBank/DDBJ whole genome shotgun (WGS) entry which is preliminary data.</text>
</comment>